<dbReference type="STRING" id="1319815.HMPREF0202_02733"/>
<dbReference type="EMBL" id="AXZF01000159">
    <property type="protein sequence ID" value="ERT65822.1"/>
    <property type="molecule type" value="Genomic_DNA"/>
</dbReference>
<sequence length="134" mass="16206">MFEQEFIEKHINYVFKNWNVNYEDLDQDVEATYNVDSLPKSVEDIIYDYYTEDIRKILENISKDDNLFFLYNDSVIEKLNKVDSSLLNDREKSVLTFLKTNYSPLQNKCCWDLILDNFYKVLESLREKYINKNL</sequence>
<dbReference type="HOGENOM" id="CLU_1892435_0_0_0"/>
<reference evidence="1 2" key="1">
    <citation type="submission" date="2013-08" db="EMBL/GenBank/DDBJ databases">
        <authorList>
            <person name="Weinstock G."/>
            <person name="Sodergren E."/>
            <person name="Wylie T."/>
            <person name="Fulton L."/>
            <person name="Fulton R."/>
            <person name="Fronick C."/>
            <person name="O'Laughlin M."/>
            <person name="Godfrey J."/>
            <person name="Miner T."/>
            <person name="Herter B."/>
            <person name="Appelbaum E."/>
            <person name="Cordes M."/>
            <person name="Lek S."/>
            <person name="Wollam A."/>
            <person name="Pepin K.H."/>
            <person name="Palsikar V.B."/>
            <person name="Mitreva M."/>
            <person name="Wilson R.K."/>
        </authorList>
    </citation>
    <scope>NUCLEOTIDE SEQUENCE [LARGE SCALE GENOMIC DNA]</scope>
    <source>
        <strain evidence="1 2">ATCC BAA-474</strain>
    </source>
</reference>
<organism evidence="1 2">
    <name type="scientific">Cetobacterium somerae ATCC BAA-474</name>
    <dbReference type="NCBI Taxonomy" id="1319815"/>
    <lineage>
        <taxon>Bacteria</taxon>
        <taxon>Fusobacteriati</taxon>
        <taxon>Fusobacteriota</taxon>
        <taxon>Fusobacteriia</taxon>
        <taxon>Fusobacteriales</taxon>
        <taxon>Fusobacteriaceae</taxon>
        <taxon>Cetobacterium</taxon>
    </lineage>
</organism>
<protein>
    <submittedName>
        <fullName evidence="1">Uncharacterized protein</fullName>
    </submittedName>
</protein>
<dbReference type="RefSeq" id="WP_023052261.1">
    <property type="nucleotide sequence ID" value="NZ_CP173063.2"/>
</dbReference>
<name>U7V276_9FUSO</name>
<gene>
    <name evidence="1" type="ORF">HMPREF0202_02733</name>
</gene>
<comment type="caution">
    <text evidence="1">The sequence shown here is derived from an EMBL/GenBank/DDBJ whole genome shotgun (WGS) entry which is preliminary data.</text>
</comment>
<dbReference type="GeneID" id="96968461"/>
<evidence type="ECO:0000313" key="2">
    <source>
        <dbReference type="Proteomes" id="UP000017081"/>
    </source>
</evidence>
<keyword evidence="2" id="KW-1185">Reference proteome</keyword>
<dbReference type="Proteomes" id="UP000017081">
    <property type="component" value="Unassembled WGS sequence"/>
</dbReference>
<dbReference type="AlphaFoldDB" id="U7V276"/>
<accession>U7V276</accession>
<evidence type="ECO:0000313" key="1">
    <source>
        <dbReference type="EMBL" id="ERT65822.1"/>
    </source>
</evidence>
<proteinExistence type="predicted"/>